<protein>
    <submittedName>
        <fullName evidence="1">Uncharacterized protein</fullName>
    </submittedName>
</protein>
<sequence>MDEANNGPWVDVPSGFRLPGARGAPYDQTTPKLILLLDGHMAVVKDSLAPQQGCYRQEKVTHSIILTHTTEKVFWIFPMPHATIVSLLPKASESRGFRKRMRTFLVISHSTPTRCNWLRDPKSRSKTGLKPPHVAHPAMAVITIRHVGYTRRAIAGDLGMELTLSCRCLFGNSNRIWWYKP</sequence>
<evidence type="ECO:0000313" key="2">
    <source>
        <dbReference type="Proteomes" id="UP001367508"/>
    </source>
</evidence>
<proteinExistence type="predicted"/>
<evidence type="ECO:0000313" key="1">
    <source>
        <dbReference type="EMBL" id="KAK7345875.1"/>
    </source>
</evidence>
<keyword evidence="2" id="KW-1185">Reference proteome</keyword>
<accession>A0AAN9QPY8</accession>
<comment type="caution">
    <text evidence="1">The sequence shown here is derived from an EMBL/GenBank/DDBJ whole genome shotgun (WGS) entry which is preliminary data.</text>
</comment>
<dbReference type="Proteomes" id="UP001367508">
    <property type="component" value="Unassembled WGS sequence"/>
</dbReference>
<reference evidence="1 2" key="1">
    <citation type="submission" date="2024-01" db="EMBL/GenBank/DDBJ databases">
        <title>The genomes of 5 underutilized Papilionoideae crops provide insights into root nodulation and disease resistanc.</title>
        <authorList>
            <person name="Jiang F."/>
        </authorList>
    </citation>
    <scope>NUCLEOTIDE SEQUENCE [LARGE SCALE GENOMIC DNA]</scope>
    <source>
        <strain evidence="1">LVBAO_FW01</strain>
        <tissue evidence="1">Leaves</tissue>
    </source>
</reference>
<dbReference type="AlphaFoldDB" id="A0AAN9QPY8"/>
<gene>
    <name evidence="1" type="ORF">VNO77_16488</name>
</gene>
<name>A0AAN9QPY8_CANGL</name>
<dbReference type="EMBL" id="JAYMYQ010000003">
    <property type="protein sequence ID" value="KAK7345875.1"/>
    <property type="molecule type" value="Genomic_DNA"/>
</dbReference>
<organism evidence="1 2">
    <name type="scientific">Canavalia gladiata</name>
    <name type="common">Sword bean</name>
    <name type="synonym">Dolichos gladiatus</name>
    <dbReference type="NCBI Taxonomy" id="3824"/>
    <lineage>
        <taxon>Eukaryota</taxon>
        <taxon>Viridiplantae</taxon>
        <taxon>Streptophyta</taxon>
        <taxon>Embryophyta</taxon>
        <taxon>Tracheophyta</taxon>
        <taxon>Spermatophyta</taxon>
        <taxon>Magnoliopsida</taxon>
        <taxon>eudicotyledons</taxon>
        <taxon>Gunneridae</taxon>
        <taxon>Pentapetalae</taxon>
        <taxon>rosids</taxon>
        <taxon>fabids</taxon>
        <taxon>Fabales</taxon>
        <taxon>Fabaceae</taxon>
        <taxon>Papilionoideae</taxon>
        <taxon>50 kb inversion clade</taxon>
        <taxon>NPAAA clade</taxon>
        <taxon>indigoferoid/millettioid clade</taxon>
        <taxon>Phaseoleae</taxon>
        <taxon>Canavalia</taxon>
    </lineage>
</organism>